<dbReference type="GO" id="GO:0050660">
    <property type="term" value="F:flavin adenine dinucleotide binding"/>
    <property type="evidence" value="ECO:0007669"/>
    <property type="project" value="TreeGrafter"/>
</dbReference>
<evidence type="ECO:0000256" key="1">
    <source>
        <dbReference type="ARBA" id="ARBA00007812"/>
    </source>
</evidence>
<evidence type="ECO:0000256" key="2">
    <source>
        <dbReference type="ARBA" id="ARBA00023052"/>
    </source>
</evidence>
<evidence type="ECO:0000256" key="3">
    <source>
        <dbReference type="RuleBase" id="RU362132"/>
    </source>
</evidence>
<feature type="domain" description="Thiamine pyrophosphate enzyme TPP-binding" evidence="5">
    <location>
        <begin position="379"/>
        <end position="524"/>
    </location>
</feature>
<dbReference type="InterPro" id="IPR012000">
    <property type="entry name" value="Thiamin_PyroP_enz_cen_dom"/>
</dbReference>
<evidence type="ECO:0000313" key="7">
    <source>
        <dbReference type="EMBL" id="XCN74576.1"/>
    </source>
</evidence>
<dbReference type="GO" id="GO:0003984">
    <property type="term" value="F:acetolactate synthase activity"/>
    <property type="evidence" value="ECO:0007669"/>
    <property type="project" value="UniProtKB-EC"/>
</dbReference>
<organism evidence="7">
    <name type="scientific">Candidatus Electrothrix aestuarii</name>
    <dbReference type="NCBI Taxonomy" id="3062594"/>
    <lineage>
        <taxon>Bacteria</taxon>
        <taxon>Pseudomonadati</taxon>
        <taxon>Thermodesulfobacteriota</taxon>
        <taxon>Desulfobulbia</taxon>
        <taxon>Desulfobulbales</taxon>
        <taxon>Desulfobulbaceae</taxon>
        <taxon>Candidatus Electrothrix</taxon>
    </lineage>
</organism>
<comment type="similarity">
    <text evidence="1 3">Belongs to the TPP enzyme family.</text>
</comment>
<sequence length="548" mass="60471">MNGAELMVKCLENEGVEYIFGIPGEENLAFLEALRTSSIKLILTRHEQAAGFMAATYGRLTGKPGVCLATLGPGATNFVTSVSYAFLGGMPCLFITGQKPIKSSKQGRFQIINVVSMMAPITKMTRQIVGADSIATLVRESFRVAMQEKSGPVHLELPEDIADEETKVIPFPVTPLQKKQASHDSLKEAAEIIKRAKNPLLLIAAASNRHQEVSPALEYFIEQTGIHFFSTQMGKGAANEFHPRCLGTAALSDHDYLHCAISKADVILNVGHDVVEKPPFFMRREGPVVIHLSYFHAVFDEVYFPQHEVIGDIADSMQRLATLVVPNSLAGDGYFNLLKNEVDKNVYERAVPPTFPYTPQQLTRALRRLMVKDSVLSLDNGMYKIWFARNYRSINSHSVLLDNALATMGAGLPVAIAAKIILPEKKVVAVCGDGGFMMNSQELETAIRLKLDLTILLLRDDGFGMIKWKQGGMGLPNFGLDFGNPDFVKYAESYGAKGYRVKDQEHLAEVLEHCMNTPGVHLIDLPIDYAENESVLIEELKRKTCLLG</sequence>
<dbReference type="InterPro" id="IPR045229">
    <property type="entry name" value="TPP_enz"/>
</dbReference>
<keyword evidence="7" id="KW-0808">Transferase</keyword>
<dbReference type="EC" id="2.2.1.6" evidence="7"/>
<reference evidence="7" key="2">
    <citation type="submission" date="2024-06" db="EMBL/GenBank/DDBJ databases">
        <authorList>
            <person name="Plum-Jensen L.E."/>
            <person name="Schramm A."/>
            <person name="Marshall I.P.G."/>
        </authorList>
    </citation>
    <scope>NUCLEOTIDE SEQUENCE</scope>
    <source>
        <strain evidence="7">Rat1</strain>
    </source>
</reference>
<dbReference type="EMBL" id="CP159373">
    <property type="protein sequence ID" value="XCN74576.1"/>
    <property type="molecule type" value="Genomic_DNA"/>
</dbReference>
<dbReference type="PANTHER" id="PTHR18968">
    <property type="entry name" value="THIAMINE PYROPHOSPHATE ENZYMES"/>
    <property type="match status" value="1"/>
</dbReference>
<dbReference type="PANTHER" id="PTHR18968:SF129">
    <property type="entry name" value="ACETOLACTATE SYNTHASE"/>
    <property type="match status" value="1"/>
</dbReference>
<dbReference type="Pfam" id="PF02776">
    <property type="entry name" value="TPP_enzyme_N"/>
    <property type="match status" value="1"/>
</dbReference>
<dbReference type="InterPro" id="IPR029035">
    <property type="entry name" value="DHS-like_NAD/FAD-binding_dom"/>
</dbReference>
<accession>A0AAU8LZ95</accession>
<dbReference type="KEGG" id="eaj:Q3M24_07480"/>
<dbReference type="InterPro" id="IPR000399">
    <property type="entry name" value="TPP-bd_CS"/>
</dbReference>
<dbReference type="Pfam" id="PF02775">
    <property type="entry name" value="TPP_enzyme_C"/>
    <property type="match status" value="1"/>
</dbReference>
<dbReference type="InterPro" id="IPR012001">
    <property type="entry name" value="Thiamin_PyroP_enz_TPP-bd_dom"/>
</dbReference>
<dbReference type="Gene3D" id="3.40.50.970">
    <property type="match status" value="2"/>
</dbReference>
<dbReference type="NCBIfam" id="NF006187">
    <property type="entry name" value="PRK08322.1"/>
    <property type="match status" value="1"/>
</dbReference>
<name>A0AAU8LZ95_9BACT</name>
<dbReference type="InterPro" id="IPR011766">
    <property type="entry name" value="TPP_enzyme_TPP-bd"/>
</dbReference>
<dbReference type="GO" id="GO:0009097">
    <property type="term" value="P:isoleucine biosynthetic process"/>
    <property type="evidence" value="ECO:0007669"/>
    <property type="project" value="TreeGrafter"/>
</dbReference>
<dbReference type="SUPFAM" id="SSF52518">
    <property type="entry name" value="Thiamin diphosphate-binding fold (THDP-binding)"/>
    <property type="match status" value="2"/>
</dbReference>
<dbReference type="Pfam" id="PF00205">
    <property type="entry name" value="TPP_enzyme_M"/>
    <property type="match status" value="1"/>
</dbReference>
<evidence type="ECO:0000259" key="4">
    <source>
        <dbReference type="Pfam" id="PF00205"/>
    </source>
</evidence>
<protein>
    <submittedName>
        <fullName evidence="7">Acetolactate synthase large subunit</fullName>
        <ecNumber evidence="7">2.2.1.6</ecNumber>
    </submittedName>
</protein>
<dbReference type="AlphaFoldDB" id="A0AAU8LZ95"/>
<keyword evidence="2 3" id="KW-0786">Thiamine pyrophosphate</keyword>
<feature type="domain" description="Thiamine pyrophosphate enzyme N-terminal TPP-binding" evidence="6">
    <location>
        <begin position="1"/>
        <end position="116"/>
    </location>
</feature>
<proteinExistence type="inferred from homology"/>
<dbReference type="GO" id="GO:0000287">
    <property type="term" value="F:magnesium ion binding"/>
    <property type="evidence" value="ECO:0007669"/>
    <property type="project" value="InterPro"/>
</dbReference>
<gene>
    <name evidence="7" type="ORF">Q3M24_07480</name>
</gene>
<dbReference type="CDD" id="cd07035">
    <property type="entry name" value="TPP_PYR_POX_like"/>
    <property type="match status" value="1"/>
</dbReference>
<reference evidence="7" key="1">
    <citation type="journal article" date="2024" name="Syst. Appl. Microbiol.">
        <title>First single-strain enrichments of Electrothrix cable bacteria, description of E. aestuarii sp. nov. and E. rattekaaiensis sp. nov., and proposal of a cable bacteria taxonomy following the rules of the SeqCode.</title>
        <authorList>
            <person name="Plum-Jensen L.E."/>
            <person name="Schramm A."/>
            <person name="Marshall I.P.G."/>
        </authorList>
    </citation>
    <scope>NUCLEOTIDE SEQUENCE</scope>
    <source>
        <strain evidence="7">Rat1</strain>
    </source>
</reference>
<dbReference type="SUPFAM" id="SSF52467">
    <property type="entry name" value="DHS-like NAD/FAD-binding domain"/>
    <property type="match status" value="1"/>
</dbReference>
<dbReference type="GO" id="GO:0005948">
    <property type="term" value="C:acetolactate synthase complex"/>
    <property type="evidence" value="ECO:0007669"/>
    <property type="project" value="TreeGrafter"/>
</dbReference>
<evidence type="ECO:0000259" key="5">
    <source>
        <dbReference type="Pfam" id="PF02775"/>
    </source>
</evidence>
<dbReference type="InterPro" id="IPR029061">
    <property type="entry name" value="THDP-binding"/>
</dbReference>
<evidence type="ECO:0000259" key="6">
    <source>
        <dbReference type="Pfam" id="PF02776"/>
    </source>
</evidence>
<dbReference type="FunFam" id="3.40.50.970:FF:000007">
    <property type="entry name" value="Acetolactate synthase"/>
    <property type="match status" value="1"/>
</dbReference>
<dbReference type="Gene3D" id="3.40.50.1220">
    <property type="entry name" value="TPP-binding domain"/>
    <property type="match status" value="1"/>
</dbReference>
<dbReference type="GO" id="GO:0030976">
    <property type="term" value="F:thiamine pyrophosphate binding"/>
    <property type="evidence" value="ECO:0007669"/>
    <property type="project" value="InterPro"/>
</dbReference>
<dbReference type="PROSITE" id="PS00187">
    <property type="entry name" value="TPP_ENZYMES"/>
    <property type="match status" value="1"/>
</dbReference>
<feature type="domain" description="Thiamine pyrophosphate enzyme central" evidence="4">
    <location>
        <begin position="186"/>
        <end position="320"/>
    </location>
</feature>
<dbReference type="GO" id="GO:0009099">
    <property type="term" value="P:L-valine biosynthetic process"/>
    <property type="evidence" value="ECO:0007669"/>
    <property type="project" value="TreeGrafter"/>
</dbReference>